<organism evidence="1 2">
    <name type="scientific">Parelaphostrongylus tenuis</name>
    <name type="common">Meningeal worm</name>
    <dbReference type="NCBI Taxonomy" id="148309"/>
    <lineage>
        <taxon>Eukaryota</taxon>
        <taxon>Metazoa</taxon>
        <taxon>Ecdysozoa</taxon>
        <taxon>Nematoda</taxon>
        <taxon>Chromadorea</taxon>
        <taxon>Rhabditida</taxon>
        <taxon>Rhabditina</taxon>
        <taxon>Rhabditomorpha</taxon>
        <taxon>Strongyloidea</taxon>
        <taxon>Metastrongylidae</taxon>
        <taxon>Parelaphostrongylus</taxon>
    </lineage>
</organism>
<proteinExistence type="predicted"/>
<evidence type="ECO:0000313" key="2">
    <source>
        <dbReference type="Proteomes" id="UP001196413"/>
    </source>
</evidence>
<gene>
    <name evidence="1" type="ORF">KIN20_036415</name>
</gene>
<accession>A0AAD5RCS7</accession>
<comment type="caution">
    <text evidence="1">The sequence shown here is derived from an EMBL/GenBank/DDBJ whole genome shotgun (WGS) entry which is preliminary data.</text>
</comment>
<protein>
    <submittedName>
        <fullName evidence="1">Uncharacterized protein</fullName>
    </submittedName>
</protein>
<sequence length="72" mass="8028">MDKKNFVVDDALAIPTCASPCGSLNWERRRLLTKREPLVLHVTVVEGHPLCATCDDVVQEAEFGRVSTEKTM</sequence>
<keyword evidence="2" id="KW-1185">Reference proteome</keyword>
<dbReference type="AlphaFoldDB" id="A0AAD5RCS7"/>
<evidence type="ECO:0000313" key="1">
    <source>
        <dbReference type="EMBL" id="KAJ1373884.1"/>
    </source>
</evidence>
<dbReference type="EMBL" id="JAHQIW010007361">
    <property type="protein sequence ID" value="KAJ1373884.1"/>
    <property type="molecule type" value="Genomic_DNA"/>
</dbReference>
<dbReference type="Proteomes" id="UP001196413">
    <property type="component" value="Unassembled WGS sequence"/>
</dbReference>
<reference evidence="1" key="1">
    <citation type="submission" date="2021-06" db="EMBL/GenBank/DDBJ databases">
        <title>Parelaphostrongylus tenuis whole genome reference sequence.</title>
        <authorList>
            <person name="Garwood T.J."/>
            <person name="Larsen P.A."/>
            <person name="Fountain-Jones N.M."/>
            <person name="Garbe J.R."/>
            <person name="Macchietto M.G."/>
            <person name="Kania S.A."/>
            <person name="Gerhold R.W."/>
            <person name="Richards J.E."/>
            <person name="Wolf T.M."/>
        </authorList>
    </citation>
    <scope>NUCLEOTIDE SEQUENCE</scope>
    <source>
        <strain evidence="1">MNPRO001-30</strain>
        <tissue evidence="1">Meninges</tissue>
    </source>
</reference>
<name>A0AAD5RCS7_PARTN</name>